<evidence type="ECO:0000313" key="1">
    <source>
        <dbReference type="EMBL" id="KEQ19427.1"/>
    </source>
</evidence>
<dbReference type="NCBIfam" id="NF008362">
    <property type="entry name" value="PRK11152.1"/>
    <property type="match status" value="1"/>
</dbReference>
<keyword evidence="2" id="KW-1185">Reference proteome</keyword>
<evidence type="ECO:0008006" key="3">
    <source>
        <dbReference type="Google" id="ProtNLM"/>
    </source>
</evidence>
<dbReference type="Pfam" id="PF13710">
    <property type="entry name" value="ACT_5"/>
    <property type="match status" value="1"/>
</dbReference>
<dbReference type="AlphaFoldDB" id="A0A081NLV4"/>
<dbReference type="Gene3D" id="3.30.70.260">
    <property type="match status" value="1"/>
</dbReference>
<dbReference type="SUPFAM" id="SSF55021">
    <property type="entry name" value="ACT-like"/>
    <property type="match status" value="1"/>
</dbReference>
<gene>
    <name evidence="1" type="ORF">GZ78_05625</name>
</gene>
<name>A0A081NLV4_9GAMM</name>
<protein>
    <recommendedName>
        <fullName evidence="3">Acetolactate synthase</fullName>
    </recommendedName>
</protein>
<comment type="caution">
    <text evidence="1">The sequence shown here is derived from an EMBL/GenBank/DDBJ whole genome shotgun (WGS) entry which is preliminary data.</text>
</comment>
<evidence type="ECO:0000313" key="2">
    <source>
        <dbReference type="Proteomes" id="UP000028073"/>
    </source>
</evidence>
<dbReference type="RefSeq" id="WP_034833276.1">
    <property type="nucleotide sequence ID" value="NZ_JOKH01000001.1"/>
</dbReference>
<dbReference type="Proteomes" id="UP000028073">
    <property type="component" value="Unassembled WGS sequence"/>
</dbReference>
<dbReference type="eggNOG" id="COG3978">
    <property type="taxonomic scope" value="Bacteria"/>
</dbReference>
<organism evidence="1 2">
    <name type="scientific">Endozoicomonas numazuensis</name>
    <dbReference type="NCBI Taxonomy" id="1137799"/>
    <lineage>
        <taxon>Bacteria</taxon>
        <taxon>Pseudomonadati</taxon>
        <taxon>Pseudomonadota</taxon>
        <taxon>Gammaproteobacteria</taxon>
        <taxon>Oceanospirillales</taxon>
        <taxon>Endozoicomonadaceae</taxon>
        <taxon>Endozoicomonas</taxon>
    </lineage>
</organism>
<accession>A0A081NLV4</accession>
<reference evidence="1 2" key="1">
    <citation type="submission" date="2014-06" db="EMBL/GenBank/DDBJ databases">
        <title>Whole Genome Sequences of Three Symbiotic Endozoicomonas Bacteria.</title>
        <authorList>
            <person name="Neave M.J."/>
            <person name="Apprill A."/>
            <person name="Voolstra C.R."/>
        </authorList>
    </citation>
    <scope>NUCLEOTIDE SEQUENCE [LARGE SCALE GENOMIC DNA]</scope>
    <source>
        <strain evidence="1 2">DSM 25634</strain>
    </source>
</reference>
<proteinExistence type="predicted"/>
<sequence length="96" mass="10968">MSSSQQSPKTNYSLTIQCHKKPEVMERLLRVVRHRGFDLESCSMSSSECGKMVSADLDVCSERPIEMLTSQIEKLYDVLYVRQPMAANTMTQESIF</sequence>
<dbReference type="OrthoDB" id="6198158at2"/>
<dbReference type="InterPro" id="IPR045865">
    <property type="entry name" value="ACT-like_dom_sf"/>
</dbReference>
<dbReference type="EMBL" id="JOKH01000001">
    <property type="protein sequence ID" value="KEQ19427.1"/>
    <property type="molecule type" value="Genomic_DNA"/>
</dbReference>
<dbReference type="STRING" id="1137799.GZ78_05625"/>